<accession>A0A1X6NNB1</accession>
<proteinExistence type="predicted"/>
<evidence type="ECO:0000313" key="3">
    <source>
        <dbReference type="Proteomes" id="UP000218209"/>
    </source>
</evidence>
<name>A0A1X6NNB1_PORUM</name>
<feature type="region of interest" description="Disordered" evidence="1">
    <location>
        <begin position="268"/>
        <end position="303"/>
    </location>
</feature>
<keyword evidence="3" id="KW-1185">Reference proteome</keyword>
<dbReference type="Proteomes" id="UP000218209">
    <property type="component" value="Unassembled WGS sequence"/>
</dbReference>
<evidence type="ECO:0000256" key="1">
    <source>
        <dbReference type="SAM" id="MobiDB-lite"/>
    </source>
</evidence>
<reference evidence="2 3" key="1">
    <citation type="submission" date="2017-03" db="EMBL/GenBank/DDBJ databases">
        <title>WGS assembly of Porphyra umbilicalis.</title>
        <authorList>
            <person name="Brawley S.H."/>
            <person name="Blouin N.A."/>
            <person name="Ficko-Blean E."/>
            <person name="Wheeler G.L."/>
            <person name="Lohr M."/>
            <person name="Goodson H.V."/>
            <person name="Jenkins J.W."/>
            <person name="Blaby-Haas C.E."/>
            <person name="Helliwell K.E."/>
            <person name="Chan C."/>
            <person name="Marriage T."/>
            <person name="Bhattacharya D."/>
            <person name="Klein A.S."/>
            <person name="Badis Y."/>
            <person name="Brodie J."/>
            <person name="Cao Y."/>
            <person name="Collen J."/>
            <person name="Dittami S.M."/>
            <person name="Gachon C.M."/>
            <person name="Green B.R."/>
            <person name="Karpowicz S."/>
            <person name="Kim J.W."/>
            <person name="Kudahl U."/>
            <person name="Lin S."/>
            <person name="Michel G."/>
            <person name="Mittag M."/>
            <person name="Olson B.J."/>
            <person name="Pangilinan J."/>
            <person name="Peng Y."/>
            <person name="Qiu H."/>
            <person name="Shu S."/>
            <person name="Singer J.T."/>
            <person name="Smith A.G."/>
            <person name="Sprecher B.N."/>
            <person name="Wagner V."/>
            <person name="Wang W."/>
            <person name="Wang Z.-Y."/>
            <person name="Yan J."/>
            <person name="Yarish C."/>
            <person name="Zoeuner-Riek S."/>
            <person name="Zhuang Y."/>
            <person name="Zou Y."/>
            <person name="Lindquist E.A."/>
            <person name="Grimwood J."/>
            <person name="Barry K."/>
            <person name="Rokhsar D.S."/>
            <person name="Schmutz J."/>
            <person name="Stiller J.W."/>
            <person name="Grossman A.R."/>
            <person name="Prochnik S.E."/>
        </authorList>
    </citation>
    <scope>NUCLEOTIDE SEQUENCE [LARGE SCALE GENOMIC DNA]</scope>
    <source>
        <strain evidence="2">4086291</strain>
    </source>
</reference>
<organism evidence="2 3">
    <name type="scientific">Porphyra umbilicalis</name>
    <name type="common">Purple laver</name>
    <name type="synonym">Red alga</name>
    <dbReference type="NCBI Taxonomy" id="2786"/>
    <lineage>
        <taxon>Eukaryota</taxon>
        <taxon>Rhodophyta</taxon>
        <taxon>Bangiophyceae</taxon>
        <taxon>Bangiales</taxon>
        <taxon>Bangiaceae</taxon>
        <taxon>Porphyra</taxon>
    </lineage>
</organism>
<protein>
    <submittedName>
        <fullName evidence="2">Uncharacterized protein</fullName>
    </submittedName>
</protein>
<feature type="region of interest" description="Disordered" evidence="1">
    <location>
        <begin position="215"/>
        <end position="242"/>
    </location>
</feature>
<feature type="compositionally biased region" description="Acidic residues" evidence="1">
    <location>
        <begin position="218"/>
        <end position="232"/>
    </location>
</feature>
<feature type="compositionally biased region" description="Low complexity" evidence="1">
    <location>
        <begin position="144"/>
        <end position="169"/>
    </location>
</feature>
<gene>
    <name evidence="2" type="ORF">BU14_0933s0002</name>
</gene>
<evidence type="ECO:0000313" key="2">
    <source>
        <dbReference type="EMBL" id="OSX70062.1"/>
    </source>
</evidence>
<dbReference type="EMBL" id="KV919323">
    <property type="protein sequence ID" value="OSX70062.1"/>
    <property type="molecule type" value="Genomic_DNA"/>
</dbReference>
<feature type="compositionally biased region" description="Low complexity" evidence="1">
    <location>
        <begin position="46"/>
        <end position="56"/>
    </location>
</feature>
<dbReference type="AlphaFoldDB" id="A0A1X6NNB1"/>
<feature type="region of interest" description="Disordered" evidence="1">
    <location>
        <begin position="1"/>
        <end position="98"/>
    </location>
</feature>
<sequence length="303" mass="30735">MDSTTGTMLSDGVSVCPAPDLTPIPTRGGLVEETVDAPATPPPPAKSSAALPGSPAGVSRTAAWSGSNRSGDDAPVVGRMERKRSAGHGRAASEAGNLDLIQRQVRHRMRKAVGAVAGLVIDEVGVDAPTVEDTFAQPQLSALSPGGSNRRSSTTSRGPGPRGRASSVSAHGGARCRSVSIAARNGTGGSLFREGGSDRGFGPTAAAGAASAALGALAEDDDEAEPADEEAGEGPRILKPEGYHRFNRVRAAGGSGRAARRLPVARTVDAGEDDMPPQPPQEAAEDVDCRHAPSTIMAGVEED</sequence>
<feature type="region of interest" description="Disordered" evidence="1">
    <location>
        <begin position="136"/>
        <end position="175"/>
    </location>
</feature>